<dbReference type="GO" id="GO:0050334">
    <property type="term" value="F:thiaminase activity"/>
    <property type="evidence" value="ECO:0007669"/>
    <property type="project" value="UniProtKB-EC"/>
</dbReference>
<evidence type="ECO:0000259" key="3">
    <source>
        <dbReference type="Pfam" id="PF03070"/>
    </source>
</evidence>
<dbReference type="EC" id="3.5.99.2" evidence="2"/>
<dbReference type="RefSeq" id="WP_003927590.1">
    <property type="nucleotide sequence ID" value="NZ_BCTB01000002.1"/>
</dbReference>
<dbReference type="AlphaFoldDB" id="A0A117IL84"/>
<name>A0A117IL84_MYCTH</name>
<dbReference type="Proteomes" id="UP000069654">
    <property type="component" value="Unassembled WGS sequence"/>
</dbReference>
<protein>
    <recommendedName>
        <fullName evidence="2">Aminopyrimidine aminohydrolase</fullName>
        <ecNumber evidence="2">3.5.99.2</ecNumber>
    </recommendedName>
</protein>
<dbReference type="GO" id="GO:0005829">
    <property type="term" value="C:cytosol"/>
    <property type="evidence" value="ECO:0007669"/>
    <property type="project" value="TreeGrafter"/>
</dbReference>
<dbReference type="NCBIfam" id="TIGR04306">
    <property type="entry name" value="salvage_TenA"/>
    <property type="match status" value="1"/>
</dbReference>
<reference evidence="4 5" key="1">
    <citation type="journal article" date="2016" name="Genome Announc.">
        <title>Draft Genome Sequences of Five Rapidly Growing Mycobacterium Species, M. thermoresistibile, M. fortuitum subsp. acetamidolyticum, M. canariasense, M. brisbanense, and M. novocastrense.</title>
        <authorList>
            <person name="Katahira K."/>
            <person name="Ogura Y."/>
            <person name="Gotoh Y."/>
            <person name="Hayashi T."/>
        </authorList>
    </citation>
    <scope>NUCLEOTIDE SEQUENCE [LARGE SCALE GENOMIC DNA]</scope>
    <source>
        <strain evidence="4 5">JCM6362</strain>
    </source>
</reference>
<feature type="domain" description="Thiaminase-2/PQQC" evidence="3">
    <location>
        <begin position="19"/>
        <end position="225"/>
    </location>
</feature>
<comment type="pathway">
    <text evidence="1 2">Cofactor biosynthesis; thiamine diphosphate biosynthesis.</text>
</comment>
<keyword evidence="2" id="KW-0378">Hydrolase</keyword>
<reference evidence="5" key="2">
    <citation type="submission" date="2016-02" db="EMBL/GenBank/DDBJ databases">
        <title>Draft genome sequence of five rapidly growing Mycobacterium species.</title>
        <authorList>
            <person name="Katahira K."/>
            <person name="Gotou Y."/>
            <person name="Iida K."/>
            <person name="Ogura Y."/>
            <person name="Hayashi T."/>
        </authorList>
    </citation>
    <scope>NUCLEOTIDE SEQUENCE [LARGE SCALE GENOMIC DNA]</scope>
    <source>
        <strain evidence="5">JCM6362</strain>
    </source>
</reference>
<comment type="catalytic activity">
    <reaction evidence="2">
        <text>thiamine + H2O = 5-(2-hydroxyethyl)-4-methylthiazole + 4-amino-5-hydroxymethyl-2-methylpyrimidine + H(+)</text>
        <dbReference type="Rhea" id="RHEA:17509"/>
        <dbReference type="ChEBI" id="CHEBI:15377"/>
        <dbReference type="ChEBI" id="CHEBI:15378"/>
        <dbReference type="ChEBI" id="CHEBI:16892"/>
        <dbReference type="ChEBI" id="CHEBI:17957"/>
        <dbReference type="ChEBI" id="CHEBI:18385"/>
        <dbReference type="EC" id="3.5.99.2"/>
    </reaction>
</comment>
<keyword evidence="2" id="KW-0784">Thiamine biosynthesis</keyword>
<dbReference type="EMBL" id="BCTB01000002">
    <property type="protein sequence ID" value="GAT13285.1"/>
    <property type="molecule type" value="Genomic_DNA"/>
</dbReference>
<comment type="similarity">
    <text evidence="2">Belongs to the TenA family.</text>
</comment>
<dbReference type="PANTHER" id="PTHR43198:SF2">
    <property type="entry name" value="SI:CH1073-67J19.1-RELATED"/>
    <property type="match status" value="1"/>
</dbReference>
<dbReference type="UniPathway" id="UPA00060"/>
<comment type="function">
    <text evidence="2">Catalyzes an amino-pyrimidine hydrolysis reaction at the C5' of the pyrimidine moiety of thiamine compounds, a reaction that is part of a thiamine salvage pathway.</text>
</comment>
<dbReference type="CDD" id="cd19365">
    <property type="entry name" value="TenA_C-like"/>
    <property type="match status" value="1"/>
</dbReference>
<dbReference type="InterPro" id="IPR004305">
    <property type="entry name" value="Thiaminase-2/PQQC"/>
</dbReference>
<dbReference type="GO" id="GO:0009229">
    <property type="term" value="P:thiamine diphosphate biosynthetic process"/>
    <property type="evidence" value="ECO:0007669"/>
    <property type="project" value="UniProtKB-UniPathway"/>
</dbReference>
<evidence type="ECO:0000256" key="2">
    <source>
        <dbReference type="RuleBase" id="RU363093"/>
    </source>
</evidence>
<accession>A0A117IL84</accession>
<dbReference type="InterPro" id="IPR050967">
    <property type="entry name" value="Thiamine_Salvage_TenA"/>
</dbReference>
<dbReference type="STRING" id="1797.RMCT_0256"/>
<dbReference type="Pfam" id="PF03070">
    <property type="entry name" value="TENA_THI-4"/>
    <property type="match status" value="1"/>
</dbReference>
<evidence type="ECO:0000313" key="5">
    <source>
        <dbReference type="Proteomes" id="UP000069654"/>
    </source>
</evidence>
<evidence type="ECO:0000256" key="1">
    <source>
        <dbReference type="ARBA" id="ARBA00004948"/>
    </source>
</evidence>
<comment type="catalytic activity">
    <reaction evidence="2">
        <text>4-amino-5-aminomethyl-2-methylpyrimidine + H2O = 4-amino-5-hydroxymethyl-2-methylpyrimidine + NH4(+)</text>
        <dbReference type="Rhea" id="RHEA:31799"/>
        <dbReference type="ChEBI" id="CHEBI:15377"/>
        <dbReference type="ChEBI" id="CHEBI:16892"/>
        <dbReference type="ChEBI" id="CHEBI:28938"/>
        <dbReference type="ChEBI" id="CHEBI:63416"/>
        <dbReference type="EC" id="3.5.99.2"/>
    </reaction>
</comment>
<proteinExistence type="inferred from homology"/>
<dbReference type="InterPro" id="IPR016084">
    <property type="entry name" value="Haem_Oase-like_multi-hlx"/>
</dbReference>
<comment type="caution">
    <text evidence="4">The sequence shown here is derived from an EMBL/GenBank/DDBJ whole genome shotgun (WGS) entry which is preliminary data.</text>
</comment>
<dbReference type="Gene3D" id="1.20.910.10">
    <property type="entry name" value="Heme oxygenase-like"/>
    <property type="match status" value="1"/>
</dbReference>
<dbReference type="SUPFAM" id="SSF48613">
    <property type="entry name" value="Heme oxygenase-like"/>
    <property type="match status" value="1"/>
</dbReference>
<organism evidence="4 5">
    <name type="scientific">Mycolicibacterium thermoresistibile</name>
    <name type="common">Mycobacterium thermoresistibile</name>
    <dbReference type="NCBI Taxonomy" id="1797"/>
    <lineage>
        <taxon>Bacteria</taxon>
        <taxon>Bacillati</taxon>
        <taxon>Actinomycetota</taxon>
        <taxon>Actinomycetes</taxon>
        <taxon>Mycobacteriales</taxon>
        <taxon>Mycobacteriaceae</taxon>
        <taxon>Mycolicibacterium</taxon>
    </lineage>
</organism>
<dbReference type="InterPro" id="IPR027574">
    <property type="entry name" value="Thiaminase_II"/>
</dbReference>
<dbReference type="GO" id="GO:0009228">
    <property type="term" value="P:thiamine biosynthetic process"/>
    <property type="evidence" value="ECO:0007669"/>
    <property type="project" value="UniProtKB-KW"/>
</dbReference>
<sequence>MKHESITAPDPQSWSGRLWAEVEPIYAAILDHPFIKGLTDGSLDPEVFAHYVAQDVVYLRDYARALSVVSAKAPTQADTAMFARHSAEIYDVELQLHNSLLPDLDLDPAAIAATPPSPTTQAYTSYLLATAFGGSFVDGLAAVLPCYWIYARVGLELLDRGSTDPRYRRWIDSYSGEDFTKSCAEVLALTDRIGPTLTPADEAEARRHFVATSRYEWMFWDSAYRRESWPV</sequence>
<evidence type="ECO:0000313" key="4">
    <source>
        <dbReference type="EMBL" id="GAT13285.1"/>
    </source>
</evidence>
<gene>
    <name evidence="4" type="ORF">RMCT_0256</name>
</gene>
<dbReference type="OMA" id="FYIIQDY"/>
<dbReference type="PANTHER" id="PTHR43198">
    <property type="entry name" value="BIFUNCTIONAL TH2 PROTEIN"/>
    <property type="match status" value="1"/>
</dbReference>